<feature type="transmembrane region" description="Helical" evidence="2">
    <location>
        <begin position="224"/>
        <end position="243"/>
    </location>
</feature>
<protein>
    <recommendedName>
        <fullName evidence="5">DUF4386 family protein</fullName>
    </recommendedName>
</protein>
<dbReference type="EMBL" id="AVPK01000006">
    <property type="protein sequence ID" value="KGN37318.1"/>
    <property type="molecule type" value="Genomic_DNA"/>
</dbReference>
<feature type="transmembrane region" description="Helical" evidence="2">
    <location>
        <begin position="164"/>
        <end position="188"/>
    </location>
</feature>
<feature type="transmembrane region" description="Helical" evidence="2">
    <location>
        <begin position="38"/>
        <end position="60"/>
    </location>
</feature>
<evidence type="ECO:0000313" key="4">
    <source>
        <dbReference type="Proteomes" id="UP000030011"/>
    </source>
</evidence>
<feature type="region of interest" description="Disordered" evidence="1">
    <location>
        <begin position="1"/>
        <end position="28"/>
    </location>
</feature>
<dbReference type="Proteomes" id="UP000030011">
    <property type="component" value="Unassembled WGS sequence"/>
</dbReference>
<reference evidence="3 4" key="1">
    <citation type="submission" date="2013-08" db="EMBL/GenBank/DDBJ databases">
        <title>The genome sequence of Knoellia subterranea.</title>
        <authorList>
            <person name="Zhu W."/>
            <person name="Wang G."/>
        </authorList>
    </citation>
    <scope>NUCLEOTIDE SEQUENCE [LARGE SCALE GENOMIC DNA]</scope>
    <source>
        <strain evidence="3 4">KCTC 19937</strain>
    </source>
</reference>
<comment type="caution">
    <text evidence="3">The sequence shown here is derived from an EMBL/GenBank/DDBJ whole genome shotgun (WGS) entry which is preliminary data.</text>
</comment>
<organism evidence="3 4">
    <name type="scientific">Knoellia subterranea KCTC 19937</name>
    <dbReference type="NCBI Taxonomy" id="1385521"/>
    <lineage>
        <taxon>Bacteria</taxon>
        <taxon>Bacillati</taxon>
        <taxon>Actinomycetota</taxon>
        <taxon>Actinomycetes</taxon>
        <taxon>Micrococcales</taxon>
        <taxon>Intrasporangiaceae</taxon>
        <taxon>Knoellia</taxon>
    </lineage>
</organism>
<dbReference type="OrthoDB" id="4855527at2"/>
<dbReference type="STRING" id="1385521.N803_15720"/>
<feature type="transmembrane region" description="Helical" evidence="2">
    <location>
        <begin position="200"/>
        <end position="218"/>
    </location>
</feature>
<gene>
    <name evidence="3" type="ORF">N803_15720</name>
</gene>
<dbReference type="AlphaFoldDB" id="A0A0A0JJP5"/>
<dbReference type="eggNOG" id="ENOG50320FQ">
    <property type="taxonomic scope" value="Bacteria"/>
</dbReference>
<evidence type="ECO:0000313" key="3">
    <source>
        <dbReference type="EMBL" id="KGN37318.1"/>
    </source>
</evidence>
<dbReference type="RefSeq" id="WP_035905521.1">
    <property type="nucleotide sequence ID" value="NZ_AVPK01000006.1"/>
</dbReference>
<evidence type="ECO:0000256" key="2">
    <source>
        <dbReference type="SAM" id="Phobius"/>
    </source>
</evidence>
<evidence type="ECO:0000256" key="1">
    <source>
        <dbReference type="SAM" id="MobiDB-lite"/>
    </source>
</evidence>
<accession>A0A0A0JJP5</accession>
<feature type="transmembrane region" description="Helical" evidence="2">
    <location>
        <begin position="80"/>
        <end position="102"/>
    </location>
</feature>
<evidence type="ECO:0008006" key="5">
    <source>
        <dbReference type="Google" id="ProtNLM"/>
    </source>
</evidence>
<sequence length="247" mass="25188">MSTADLLGNAEPHDDFSTHPSTPAAKAPDEVRDLTRMAGWAGVAVFALWLCQPLLVGLLASSGADDTPDMAALEANSWVGGFEAVVFSAIGAASLVMVLAVWRAMRLTGAAEGILSSVGLAMALVGATAWFWVAGHGLSMYTSVGAGLADVSADSEIQAASLQASYLAVTAGLLVVGIGSVGWNALLATTGRRSGLIGRPLSVVFGVFAAIPLYQAAVPFAAPWPLIVAVLSSLVLGIALLVTSRKR</sequence>
<proteinExistence type="predicted"/>
<feature type="transmembrane region" description="Helical" evidence="2">
    <location>
        <begin position="114"/>
        <end position="133"/>
    </location>
</feature>
<name>A0A0A0JJP5_9MICO</name>
<keyword evidence="2" id="KW-1133">Transmembrane helix</keyword>
<keyword evidence="2" id="KW-0472">Membrane</keyword>
<keyword evidence="4" id="KW-1185">Reference proteome</keyword>
<keyword evidence="2" id="KW-0812">Transmembrane</keyword>